<dbReference type="VEuPathDB" id="TriTrypDB:Tbg972.7.2870"/>
<dbReference type="RefSeq" id="XP_011774613.1">
    <property type="nucleotide sequence ID" value="XM_011776311.1"/>
</dbReference>
<reference evidence="3" key="1">
    <citation type="journal article" date="2010" name="PLoS Negl. Trop. Dis.">
        <title>The genome sequence of Trypanosoma brucei gambiense, causative agent of chronic human african trypanosomiasis.</title>
        <authorList>
            <person name="Jackson A.P."/>
            <person name="Sanders M."/>
            <person name="Berry A."/>
            <person name="McQuillan J."/>
            <person name="Aslett M.A."/>
            <person name="Quail M.A."/>
            <person name="Chukualim B."/>
            <person name="Capewell P."/>
            <person name="MacLeod A."/>
            <person name="Melville S.E."/>
            <person name="Gibson W."/>
            <person name="Barry J.D."/>
            <person name="Berriman M."/>
            <person name="Hertz-Fowler C."/>
        </authorList>
    </citation>
    <scope>NUCLEOTIDE SEQUENCE [LARGE SCALE GENOMIC DNA]</scope>
    <source>
        <strain evidence="3">MHOM/CI/86/DAL972</strain>
    </source>
</reference>
<name>C9ZRN0_TRYB9</name>
<organism evidence="2 3">
    <name type="scientific">Trypanosoma brucei gambiense (strain MHOM/CI/86/DAL972)</name>
    <dbReference type="NCBI Taxonomy" id="679716"/>
    <lineage>
        <taxon>Eukaryota</taxon>
        <taxon>Discoba</taxon>
        <taxon>Euglenozoa</taxon>
        <taxon>Kinetoplastea</taxon>
        <taxon>Metakinetoplastina</taxon>
        <taxon>Trypanosomatida</taxon>
        <taxon>Trypanosomatidae</taxon>
        <taxon>Trypanosoma</taxon>
    </lineage>
</organism>
<evidence type="ECO:0000313" key="3">
    <source>
        <dbReference type="Proteomes" id="UP000002316"/>
    </source>
</evidence>
<sequence>MQRLLHAKPPLLSSSSQLSQRFQQTSNSVVDVFVFGDSEILFLVSSDKSGTGSRDQVFFPDKVSRSHDGGSAAHKDRGSTLLCELQRVAAVEVKKEQQAAKKCLICSLCGGYCGIAAASTVRVEGLHVVVFFVLECDCLVFASFTLNTATPGPGLEVRSLGKASLLAARWFRNGAGGLACSADAFRQNYVPISSVIDCCDDAAVTGAAATAASVPTFPPSSSSSTLQRQNRPLSMGPHSNSSRGHLAVLRIAFVRVVGWVEYVELVWWEKGTADDRDGSSQQWRELRGFSQVAAGALFMQAAGWTNDSFAAVREARAVHWLPCSYDYEQQYPLLAVLHQHMHVKGDALVDRLSIFALSMRRQSVDQSESDLRGQCSWNGLREKVSGFCMNGPWRLEALTLAHPCFLLHVSDAATSHAPPTRFLSYSKACAGDVLGVFLRPAHVMYPRSSFLREDSAYATWEPVAVRAMEVCEKGGGFDFVLYGECGEVARCPVGGFIESAVSCAVEPFEERRVSGAASGVQRIVAAVAAIRSGGALLFLEVISSASPLGNKGKRPSGDVPIVFSILARVVTLCEPRGCNPFQHLSQLVAVRWDGGKGSVMTSVVCDEPDDKTVEGTYSRDVRHMYCSLTHGELLAKDKGALQLKYGETGQRVSGKQQCNSGCLWPRVGIRPTLQFSSDTDIYYSVGAQRSVDFDVLSHCILPPAKAATCGYVLDDGEEHVGGEEIAVFRSGDIYLCRHFSSEPASELFPAVSRSEKNYKWLSKVHWPSADELDMSAALTLLFSSATVDICMAAMRNRKRVGGGGVDVKAEGNTFDSLDEINLLFVCWSTAIIVTAGGKVLWVGDLRASPSETIGAFPSLVACMLRPFATYDSSFFFLLSASTTPYVHGDVGSTGVNSVFLLLQVPWLLSESSEGSEHVIAVCVTDVCFLTTDGHPLFAFMPSVCPQQHVTLNHLEKQVAGHTVCRGEMMYCSSGALRAVTSALLFVTSATGLDLVARFLPSCEDRVDHASRDNTKVVLDLRNVIADECRADVIPLFTETTLIQCVRLPAGDCQLYAIVISFLSGLTLVAVSHSFHCGWWDLQLVAIPPVASTGVSEVGNKNMSIVAPFVRLQRAPATVVADRGILFCAQDACGGKWAFCFRLTDGASQECGKQREVGGESLFARLNFLHNQTQRSLGESHTSGETGERVVVTRSAGGPFTFFLIE</sequence>
<accession>C9ZRN0</accession>
<dbReference type="GeneID" id="23862454"/>
<gene>
    <name evidence="2" type="ORF">TbgDal_VII2870</name>
</gene>
<dbReference type="EMBL" id="FN554970">
    <property type="protein sequence ID" value="CBH12332.1"/>
    <property type="molecule type" value="Genomic_DNA"/>
</dbReference>
<dbReference type="KEGG" id="tbg:TbgDal_VII2870"/>
<dbReference type="Proteomes" id="UP000002316">
    <property type="component" value="Chromosome 7"/>
</dbReference>
<feature type="region of interest" description="Disordered" evidence="1">
    <location>
        <begin position="213"/>
        <end position="241"/>
    </location>
</feature>
<feature type="compositionally biased region" description="Low complexity" evidence="1">
    <location>
        <begin position="213"/>
        <end position="225"/>
    </location>
</feature>
<protein>
    <submittedName>
        <fullName evidence="2">Uncharacterized protein</fullName>
    </submittedName>
</protein>
<proteinExistence type="predicted"/>
<dbReference type="OrthoDB" id="246934at2759"/>
<evidence type="ECO:0000256" key="1">
    <source>
        <dbReference type="SAM" id="MobiDB-lite"/>
    </source>
</evidence>
<evidence type="ECO:0000313" key="2">
    <source>
        <dbReference type="EMBL" id="CBH12332.1"/>
    </source>
</evidence>
<dbReference type="AlphaFoldDB" id="C9ZRN0"/>
<feature type="compositionally biased region" description="Polar residues" evidence="1">
    <location>
        <begin position="226"/>
        <end position="241"/>
    </location>
</feature>